<dbReference type="Proteomes" id="UP000192277">
    <property type="component" value="Unassembled WGS sequence"/>
</dbReference>
<accession>A0ABX3P5B6</accession>
<keyword evidence="1" id="KW-0175">Coiled coil</keyword>
<comment type="caution">
    <text evidence="3">The sequence shown here is derived from an EMBL/GenBank/DDBJ whole genome shotgun (WGS) entry which is preliminary data.</text>
</comment>
<evidence type="ECO:0000313" key="3">
    <source>
        <dbReference type="EMBL" id="OQP54906.1"/>
    </source>
</evidence>
<feature type="coiled-coil region" evidence="1">
    <location>
        <begin position="211"/>
        <end position="238"/>
    </location>
</feature>
<sequence length="244" mass="26572">MKKKALQFAIGLLIISNGAFAQAWNGNDLNVDTYRFGNVGIGTTTPRAGLSLGAGNVGKRLLVYDNPATNVQSGFGIDMSNTGGRELTIFHPSNDGVSGKISFGRILESTGAYTETMRITGDGKVGIGTTNPGSFQLAVEGKIAAREILVTSSNNFPDYVFDSKYKLRNLSSLENYINQNKHLPNVPSAADVEKNGGIELGEMNRKLLEKVEELSLYIIEINKKVEKLEKENKAVKKRLMKNKN</sequence>
<protein>
    <submittedName>
        <fullName evidence="3">Uncharacterized protein</fullName>
    </submittedName>
</protein>
<keyword evidence="2" id="KW-0732">Signal</keyword>
<feature type="signal peptide" evidence="2">
    <location>
        <begin position="1"/>
        <end position="21"/>
    </location>
</feature>
<name>A0ABX3P5B6_9BACT</name>
<feature type="chain" id="PRO_5045893719" evidence="2">
    <location>
        <begin position="22"/>
        <end position="244"/>
    </location>
</feature>
<evidence type="ECO:0000256" key="1">
    <source>
        <dbReference type="SAM" id="Coils"/>
    </source>
</evidence>
<evidence type="ECO:0000313" key="4">
    <source>
        <dbReference type="Proteomes" id="UP000192277"/>
    </source>
</evidence>
<reference evidence="3 4" key="1">
    <citation type="submission" date="2016-04" db="EMBL/GenBank/DDBJ databases">
        <authorList>
            <person name="Chen L."/>
            <person name="Zhuang W."/>
            <person name="Wang G."/>
        </authorList>
    </citation>
    <scope>NUCLEOTIDE SEQUENCE [LARGE SCALE GENOMIC DNA]</scope>
    <source>
        <strain evidence="4">GR20</strain>
    </source>
</reference>
<proteinExistence type="predicted"/>
<gene>
    <name evidence="3" type="ORF">A4D02_00865</name>
</gene>
<dbReference type="RefSeq" id="WP_014222452.1">
    <property type="nucleotide sequence ID" value="NZ_LWBO01000001.1"/>
</dbReference>
<evidence type="ECO:0000256" key="2">
    <source>
        <dbReference type="SAM" id="SignalP"/>
    </source>
</evidence>
<organism evidence="3 4">
    <name type="scientific">Niastella koreensis</name>
    <dbReference type="NCBI Taxonomy" id="354356"/>
    <lineage>
        <taxon>Bacteria</taxon>
        <taxon>Pseudomonadati</taxon>
        <taxon>Bacteroidota</taxon>
        <taxon>Chitinophagia</taxon>
        <taxon>Chitinophagales</taxon>
        <taxon>Chitinophagaceae</taxon>
        <taxon>Niastella</taxon>
    </lineage>
</organism>
<dbReference type="EMBL" id="LWBO01000001">
    <property type="protein sequence ID" value="OQP54906.1"/>
    <property type="molecule type" value="Genomic_DNA"/>
</dbReference>
<keyword evidence="4" id="KW-1185">Reference proteome</keyword>